<accession>A0A2N7VFD8</accession>
<dbReference type="Gene3D" id="3.40.50.20">
    <property type="match status" value="1"/>
</dbReference>
<name>A0A2N7VFD8_9BURK</name>
<evidence type="ECO:0000256" key="1">
    <source>
        <dbReference type="ARBA" id="ARBA00007274"/>
    </source>
</evidence>
<dbReference type="InterPro" id="IPR041561">
    <property type="entry name" value="PglD_N"/>
</dbReference>
<dbReference type="Proteomes" id="UP000235616">
    <property type="component" value="Unassembled WGS sequence"/>
</dbReference>
<keyword evidence="5" id="KW-0808">Transferase</keyword>
<organism evidence="5 6">
    <name type="scientific">Trinickia dabaoshanensis</name>
    <dbReference type="NCBI Taxonomy" id="564714"/>
    <lineage>
        <taxon>Bacteria</taxon>
        <taxon>Pseudomonadati</taxon>
        <taxon>Pseudomonadota</taxon>
        <taxon>Betaproteobacteria</taxon>
        <taxon>Burkholderiales</taxon>
        <taxon>Burkholderiaceae</taxon>
        <taxon>Trinickia</taxon>
    </lineage>
</organism>
<evidence type="ECO:0000313" key="6">
    <source>
        <dbReference type="Proteomes" id="UP000235616"/>
    </source>
</evidence>
<evidence type="ECO:0000256" key="2">
    <source>
        <dbReference type="PIRSR" id="PIRSR620019-1"/>
    </source>
</evidence>
<dbReference type="Gene3D" id="2.160.10.10">
    <property type="entry name" value="Hexapeptide repeat proteins"/>
    <property type="match status" value="1"/>
</dbReference>
<gene>
    <name evidence="5" type="ORF">C0Z18_25680</name>
</gene>
<dbReference type="AlphaFoldDB" id="A0A2N7VFD8"/>
<proteinExistence type="inferred from homology"/>
<dbReference type="PANTHER" id="PTHR43300:SF7">
    <property type="entry name" value="UDP-N-ACETYLBACILLOSAMINE N-ACETYLTRANSFERASE"/>
    <property type="match status" value="1"/>
</dbReference>
<sequence length="206" mass="21830">MNILLIGGGGHCKAVIDVIEAQREWTIAGIVEAPGSDTREVMGYPVIGHDDKLDELFNHYQSALVTVGQIKTPNVRMRLFARLRQIGFSLPAIVSPLARVGRGATIGEGTVVMHFAQVGPDAKVGENTIVNSRALIEHDAVVGDHCHVSTSAVINGATRVGNGAFIGSGAVCREGITIGERALVPMGARVRKSVPNDTLYLGDQSR</sequence>
<dbReference type="EMBL" id="PNYA01000028">
    <property type="protein sequence ID" value="PMS15867.1"/>
    <property type="molecule type" value="Genomic_DNA"/>
</dbReference>
<comment type="caution">
    <text evidence="5">The sequence shown here is derived from an EMBL/GenBank/DDBJ whole genome shotgun (WGS) entry which is preliminary data.</text>
</comment>
<dbReference type="Pfam" id="PF17836">
    <property type="entry name" value="PglD_N"/>
    <property type="match status" value="1"/>
</dbReference>
<dbReference type="SUPFAM" id="SSF51161">
    <property type="entry name" value="Trimeric LpxA-like enzymes"/>
    <property type="match status" value="1"/>
</dbReference>
<protein>
    <submittedName>
        <fullName evidence="5">Acetyltransferase</fullName>
    </submittedName>
</protein>
<evidence type="ECO:0000256" key="3">
    <source>
        <dbReference type="PIRSR" id="PIRSR620019-2"/>
    </source>
</evidence>
<feature type="binding site" evidence="3">
    <location>
        <position position="147"/>
    </location>
    <ligand>
        <name>acetyl-CoA</name>
        <dbReference type="ChEBI" id="CHEBI:57288"/>
    </ligand>
</feature>
<dbReference type="NCBIfam" id="TIGR03570">
    <property type="entry name" value="NeuD_NnaD"/>
    <property type="match status" value="1"/>
</dbReference>
<feature type="binding site" evidence="3">
    <location>
        <position position="68"/>
    </location>
    <ligand>
        <name>substrate</name>
    </ligand>
</feature>
<feature type="domain" description="PglD N-terminal" evidence="4">
    <location>
        <begin position="2"/>
        <end position="82"/>
    </location>
</feature>
<dbReference type="OrthoDB" id="9794407at2"/>
<feature type="active site" description="Proton acceptor" evidence="2">
    <location>
        <position position="138"/>
    </location>
</feature>
<reference evidence="5 6" key="1">
    <citation type="submission" date="2018-01" db="EMBL/GenBank/DDBJ databases">
        <title>Whole genome analyses suggest that Burkholderia sensu lato contains two further novel genera in the rhizoxinica-symbiotica group Mycetohabitans gen. nov., and Trinickia gen. nov.: implications for the evolution of diazotrophy and nodulation in the Burkholderiaceae.</title>
        <authorList>
            <person name="Estrada-de los Santos P."/>
            <person name="Palmer M."/>
            <person name="Chavez-Ramirez B."/>
            <person name="Beukes C."/>
            <person name="Steenkamp E.T."/>
            <person name="Hirsch A.M."/>
            <person name="Manyaka P."/>
            <person name="Maluk M."/>
            <person name="Lafos M."/>
            <person name="Crook M."/>
            <person name="Gross E."/>
            <person name="Simon M.F."/>
            <person name="Bueno dos Reis Junior F."/>
            <person name="Poole P.S."/>
            <person name="Venter S.N."/>
            <person name="James E.K."/>
        </authorList>
    </citation>
    <scope>NUCLEOTIDE SEQUENCE [LARGE SCALE GENOMIC DNA]</scope>
    <source>
        <strain evidence="5 6">GIMN1.004</strain>
    </source>
</reference>
<evidence type="ECO:0000313" key="5">
    <source>
        <dbReference type="EMBL" id="PMS15867.1"/>
    </source>
</evidence>
<comment type="similarity">
    <text evidence="1">Belongs to the transferase hexapeptide repeat family.</text>
</comment>
<dbReference type="InterPro" id="IPR011004">
    <property type="entry name" value="Trimer_LpxA-like_sf"/>
</dbReference>
<dbReference type="PANTHER" id="PTHR43300">
    <property type="entry name" value="ACETYLTRANSFERASE"/>
    <property type="match status" value="1"/>
</dbReference>
<dbReference type="Pfam" id="PF00132">
    <property type="entry name" value="Hexapep"/>
    <property type="match status" value="1"/>
</dbReference>
<dbReference type="InterPro" id="IPR020019">
    <property type="entry name" value="AcTrfase_PglD-like"/>
</dbReference>
<dbReference type="CDD" id="cd03360">
    <property type="entry name" value="LbH_AT_putative"/>
    <property type="match status" value="1"/>
</dbReference>
<dbReference type="InterPro" id="IPR050179">
    <property type="entry name" value="Trans_hexapeptide_repeat"/>
</dbReference>
<dbReference type="InterPro" id="IPR001451">
    <property type="entry name" value="Hexapep"/>
</dbReference>
<dbReference type="RefSeq" id="WP_102648277.1">
    <property type="nucleotide sequence ID" value="NZ_PNYA01000028.1"/>
</dbReference>
<keyword evidence="6" id="KW-1185">Reference proteome</keyword>
<feature type="site" description="Increases basicity of active site His" evidence="2">
    <location>
        <position position="139"/>
    </location>
</feature>
<dbReference type="GO" id="GO:0016740">
    <property type="term" value="F:transferase activity"/>
    <property type="evidence" value="ECO:0007669"/>
    <property type="project" value="UniProtKB-KW"/>
</dbReference>
<evidence type="ECO:0000259" key="4">
    <source>
        <dbReference type="Pfam" id="PF17836"/>
    </source>
</evidence>